<dbReference type="Gene3D" id="3.40.250.10">
    <property type="entry name" value="Rhodanese-like domain"/>
    <property type="match status" value="1"/>
</dbReference>
<dbReference type="RefSeq" id="WP_226953916.1">
    <property type="nucleotide sequence ID" value="NZ_JACDXW010000003.1"/>
</dbReference>
<keyword evidence="1" id="KW-0819">tRNA processing</keyword>
<dbReference type="PROSITE" id="PS50206">
    <property type="entry name" value="RHODANESE_3"/>
    <property type="match status" value="1"/>
</dbReference>
<dbReference type="PANTHER" id="PTHR43268">
    <property type="entry name" value="THIOSULFATE SULFURTRANSFERASE/RHODANESE-LIKE DOMAIN-CONTAINING PROTEIN 2"/>
    <property type="match status" value="1"/>
</dbReference>
<accession>A0ABS8CC16</accession>
<comment type="catalytic activity">
    <reaction evidence="1">
        <text>uridine(34) in tRNA + AH2 + O2 = 5-hydroxyuridine(34) in tRNA + A + H2O</text>
        <dbReference type="Rhea" id="RHEA:64224"/>
        <dbReference type="Rhea" id="RHEA-COMP:11727"/>
        <dbReference type="Rhea" id="RHEA-COMP:13381"/>
        <dbReference type="ChEBI" id="CHEBI:13193"/>
        <dbReference type="ChEBI" id="CHEBI:15377"/>
        <dbReference type="ChEBI" id="CHEBI:15379"/>
        <dbReference type="ChEBI" id="CHEBI:17499"/>
        <dbReference type="ChEBI" id="CHEBI:65315"/>
        <dbReference type="ChEBI" id="CHEBI:136877"/>
    </reaction>
</comment>
<evidence type="ECO:0000259" key="2">
    <source>
        <dbReference type="PROSITE" id="PS50206"/>
    </source>
</evidence>
<dbReference type="PANTHER" id="PTHR43268:SF3">
    <property type="entry name" value="RHODANESE-LIKE DOMAIN-CONTAINING PROTEIN 7-RELATED"/>
    <property type="match status" value="1"/>
</dbReference>
<sequence>MNYLVAALYRFVHLKDYAAMRQPLYDFCSERGITGTLLLAEEGINGTIAGKPEAIREVLARLRSDERLALLEHKESWAAEQPFYRMKVKLKREIVTMGVPNIHAATMAGTYVDPQHWNALIEDPDTVVVDVRNDYEVAIGTFANAINPKTASFTEFPEWVRQQSQEGGVLDGKRKVAMFCTGGIRCEKSTAYLRSQGFDEVFHLQGGILKYLETVPAEQSLWQGQCFVFDERVSVGHGLEQGDFSFCRACRYPLSEQDRASPVYEDGVSCPHCHGKHTEAQMARFRERQKQVELARQRKQRHIGVRLTP</sequence>
<dbReference type="CDD" id="cd01518">
    <property type="entry name" value="RHOD_YceA"/>
    <property type="match status" value="1"/>
</dbReference>
<name>A0ABS8CC16_9BURK</name>
<proteinExistence type="inferred from homology"/>
<dbReference type="HAMAP" id="MF_00469">
    <property type="entry name" value="TrhO"/>
    <property type="match status" value="1"/>
</dbReference>
<evidence type="ECO:0000313" key="3">
    <source>
        <dbReference type="EMBL" id="MCB5363576.1"/>
    </source>
</evidence>
<keyword evidence="1" id="KW-0560">Oxidoreductase</keyword>
<keyword evidence="4" id="KW-1185">Reference proteome</keyword>
<dbReference type="SUPFAM" id="SSF48695">
    <property type="entry name" value="Multiheme cytochromes"/>
    <property type="match status" value="1"/>
</dbReference>
<dbReference type="EMBL" id="JACDXW010000003">
    <property type="protein sequence ID" value="MCB5363576.1"/>
    <property type="molecule type" value="Genomic_DNA"/>
</dbReference>
<gene>
    <name evidence="1" type="primary">trhO</name>
    <name evidence="3" type="ORF">H0484_07415</name>
</gene>
<feature type="domain" description="Rhodanese" evidence="2">
    <location>
        <begin position="122"/>
        <end position="220"/>
    </location>
</feature>
<dbReference type="Proteomes" id="UP000776983">
    <property type="component" value="Unassembled WGS sequence"/>
</dbReference>
<reference evidence="3 4" key="1">
    <citation type="submission" date="2020-07" db="EMBL/GenBank/DDBJ databases">
        <title>Pusillimonas sp. nov., isolated from poultry manure in Taiwan.</title>
        <authorList>
            <person name="Lin S.-Y."/>
            <person name="Tang Y.-S."/>
            <person name="Young C.-C."/>
        </authorList>
    </citation>
    <scope>NUCLEOTIDE SEQUENCE [LARGE SCALE GENOMIC DNA]</scope>
    <source>
        <strain evidence="3 4">CC-YST705</strain>
    </source>
</reference>
<dbReference type="Gene3D" id="3.30.70.100">
    <property type="match status" value="1"/>
</dbReference>
<dbReference type="InterPro" id="IPR036280">
    <property type="entry name" value="Multihaem_cyt_sf"/>
</dbReference>
<dbReference type="SMART" id="SM00450">
    <property type="entry name" value="RHOD"/>
    <property type="match status" value="1"/>
</dbReference>
<comment type="similarity">
    <text evidence="1">Belongs to the TrhO family.</text>
</comment>
<dbReference type="InterPro" id="IPR001763">
    <property type="entry name" value="Rhodanese-like_dom"/>
</dbReference>
<organism evidence="3 4">
    <name type="scientific">Mesopusillimonas faecipullorum</name>
    <dbReference type="NCBI Taxonomy" id="2755040"/>
    <lineage>
        <taxon>Bacteria</taxon>
        <taxon>Pseudomonadati</taxon>
        <taxon>Pseudomonadota</taxon>
        <taxon>Betaproteobacteria</taxon>
        <taxon>Burkholderiales</taxon>
        <taxon>Alcaligenaceae</taxon>
        <taxon>Mesopusillimonas</taxon>
    </lineage>
</organism>
<dbReference type="Pfam" id="PF17773">
    <property type="entry name" value="UPF0176_N"/>
    <property type="match status" value="1"/>
</dbReference>
<dbReference type="InterPro" id="IPR036873">
    <property type="entry name" value="Rhodanese-like_dom_sf"/>
</dbReference>
<evidence type="ECO:0000256" key="1">
    <source>
        <dbReference type="HAMAP-Rule" id="MF_00469"/>
    </source>
</evidence>
<dbReference type="InterPro" id="IPR040503">
    <property type="entry name" value="TRHO_N"/>
</dbReference>
<protein>
    <recommendedName>
        <fullName evidence="1">tRNA uridine(34) hydroxylase</fullName>
        <ecNumber evidence="1">1.14.-.-</ecNumber>
    </recommendedName>
    <alternativeName>
        <fullName evidence="1">tRNA hydroxylation protein O</fullName>
    </alternativeName>
</protein>
<comment type="function">
    <text evidence="1">Catalyzes oxygen-dependent 5-hydroxyuridine (ho5U) modification at position 34 in tRNAs.</text>
</comment>
<dbReference type="InterPro" id="IPR020936">
    <property type="entry name" value="TrhO"/>
</dbReference>
<dbReference type="EC" id="1.14.-.-" evidence="1"/>
<evidence type="ECO:0000313" key="4">
    <source>
        <dbReference type="Proteomes" id="UP000776983"/>
    </source>
</evidence>
<dbReference type="Pfam" id="PF00581">
    <property type="entry name" value="Rhodanese"/>
    <property type="match status" value="1"/>
</dbReference>
<dbReference type="NCBIfam" id="NF001136">
    <property type="entry name" value="PRK00142.1-4"/>
    <property type="match status" value="1"/>
</dbReference>
<dbReference type="SUPFAM" id="SSF52821">
    <property type="entry name" value="Rhodanese/Cell cycle control phosphatase"/>
    <property type="match status" value="1"/>
</dbReference>
<comment type="caution">
    <text evidence="3">The sequence shown here is derived from an EMBL/GenBank/DDBJ whole genome shotgun (WGS) entry which is preliminary data.</text>
</comment>